<accession>A0AA91TLD3</accession>
<proteinExistence type="predicted"/>
<dbReference type="EMBL" id="NMPZ01000004">
    <property type="protein sequence ID" value="OXL44883.1"/>
    <property type="molecule type" value="Genomic_DNA"/>
</dbReference>
<evidence type="ECO:0000313" key="1">
    <source>
        <dbReference type="EMBL" id="OXL44883.1"/>
    </source>
</evidence>
<gene>
    <name evidence="1" type="ORF">CFT61_03920</name>
</gene>
<organism evidence="1 2">
    <name type="scientific">Segatella copri</name>
    <dbReference type="NCBI Taxonomy" id="165179"/>
    <lineage>
        <taxon>Bacteria</taxon>
        <taxon>Pseudomonadati</taxon>
        <taxon>Bacteroidota</taxon>
        <taxon>Bacteroidia</taxon>
        <taxon>Bacteroidales</taxon>
        <taxon>Prevotellaceae</taxon>
        <taxon>Segatella</taxon>
    </lineage>
</organism>
<name>A0AA91TLD3_9BACT</name>
<evidence type="ECO:0000313" key="2">
    <source>
        <dbReference type="Proteomes" id="UP000215155"/>
    </source>
</evidence>
<dbReference type="AlphaFoldDB" id="A0AA91TLD3"/>
<dbReference type="RefSeq" id="WP_089543221.1">
    <property type="nucleotide sequence ID" value="NZ_NMPZ01000004.1"/>
</dbReference>
<protein>
    <submittedName>
        <fullName evidence="1">Uncharacterized protein</fullName>
    </submittedName>
</protein>
<reference evidence="1 2" key="1">
    <citation type="submission" date="2017-07" db="EMBL/GenBank/DDBJ databases">
        <title>Draft genome sequence of Prevotella copri isolated from the gut of healthy adult Indian.</title>
        <authorList>
            <person name="Das B."/>
            <person name="Bag S."/>
            <person name="Ghosh T.S."/>
        </authorList>
    </citation>
    <scope>NUCLEOTIDE SEQUENCE [LARGE SCALE GENOMIC DNA]</scope>
    <source>
        <strain evidence="1 2">Indica</strain>
    </source>
</reference>
<sequence>MGRNLFSTEEILKLPVTTNKLSVTWDGGALFKKYSIVSYSMKSRDKDRKNLSYEQLSDTPAVSVAGFWAKYGQYEQGCTKFFVLVRRGDEKKVLESLGKQEDVAMRLDDLSDYSENLQKRIIASLAVNSLGKHGKNGMMYNNGQLLVCDDNNFGIPASRQELVCLKLEVNQYMNLSAKTVSFSHPKTFEDLKRRNNCVFKIGKEMDGTLWLGKPLCPFVVKQGKENVYNLDELYIQQKRFKATRNVVPYWPFDSKKYNHGKLFVIRQVVDLVNEKFENLLELSFTDYDVLDFQEGSPENKMLKMLAEYFKDKVIGFEDPFKTPASKKQIALLKNCMKEGIGNSLAFAKRGQAPDVVVGLCQPEDDTEYSKSKYGSSIAIQHLVHSGNEKQDKIIKSMAIRILMELMVKDCNIHCQMPPVLGEMMEDWTFYCFKSNKDVAHAGSLSANIETGHMILKAYGFSDKQGVDFDTFVSNTIGYGPTSRIKGFRDYKVMAKDGNMYLIVDTEEIPILDASYIDEVYARYLDEDDKEIPTLSVFKRKANGCNHWYLRGYMGFHLWRAEGLNGEGAYSYISGNNSHRIQFIASQKIDKMPRVRRIFILEKKHPDRVWNDIQQLKVMLLVGFGRWGEQMTYPFPFKFLQEYLDKESKETYEKHWSEL</sequence>
<dbReference type="Proteomes" id="UP000215155">
    <property type="component" value="Unassembled WGS sequence"/>
</dbReference>
<comment type="caution">
    <text evidence="1">The sequence shown here is derived from an EMBL/GenBank/DDBJ whole genome shotgun (WGS) entry which is preliminary data.</text>
</comment>